<feature type="binding site" evidence="11">
    <location>
        <position position="34"/>
    </location>
    <ligand>
        <name>Mg(2+)</name>
        <dbReference type="ChEBI" id="CHEBI:18420"/>
    </ligand>
</feature>
<evidence type="ECO:0000256" key="8">
    <source>
        <dbReference type="ARBA" id="ARBA00022840"/>
    </source>
</evidence>
<comment type="caution">
    <text evidence="11">Lacks conserved residue(s) required for the propagation of feature annotation.</text>
</comment>
<evidence type="ECO:0000256" key="3">
    <source>
        <dbReference type="ARBA" id="ARBA00012154"/>
    </source>
</evidence>
<keyword evidence="7 11" id="KW-0418">Kinase</keyword>
<feature type="binding site" evidence="11">
    <location>
        <begin position="30"/>
        <end position="35"/>
    </location>
    <ligand>
        <name>ATP</name>
        <dbReference type="ChEBI" id="CHEBI:30616"/>
    </ligand>
</feature>
<keyword evidence="11" id="KW-0963">Cytoplasm</keyword>
<dbReference type="RefSeq" id="WP_111361916.1">
    <property type="nucleotide sequence ID" value="NZ_VINQ01000001.1"/>
</dbReference>
<dbReference type="Pfam" id="PF01202">
    <property type="entry name" value="SKI"/>
    <property type="match status" value="1"/>
</dbReference>
<dbReference type="GO" id="GO:0000287">
    <property type="term" value="F:magnesium ion binding"/>
    <property type="evidence" value="ECO:0007669"/>
    <property type="project" value="UniProtKB-UniRule"/>
</dbReference>
<dbReference type="InterPro" id="IPR031322">
    <property type="entry name" value="Shikimate/glucono_kinase"/>
</dbReference>
<feature type="binding site" evidence="11">
    <location>
        <position position="76"/>
    </location>
    <ligand>
        <name>substrate</name>
    </ligand>
</feature>
<dbReference type="GO" id="GO:0008652">
    <property type="term" value="P:amino acid biosynthetic process"/>
    <property type="evidence" value="ECO:0007669"/>
    <property type="project" value="UniProtKB-KW"/>
</dbReference>
<dbReference type="PANTHER" id="PTHR21087">
    <property type="entry name" value="SHIKIMATE KINASE"/>
    <property type="match status" value="1"/>
</dbReference>
<proteinExistence type="inferred from homology"/>
<accession>A0A5A9ZUR6</accession>
<dbReference type="CDD" id="cd00464">
    <property type="entry name" value="SK"/>
    <property type="match status" value="1"/>
</dbReference>
<dbReference type="PANTHER" id="PTHR21087:SF16">
    <property type="entry name" value="SHIKIMATE KINASE 1, CHLOROPLASTIC"/>
    <property type="match status" value="1"/>
</dbReference>
<feature type="binding site" evidence="11">
    <location>
        <position position="137"/>
    </location>
    <ligand>
        <name>ATP</name>
        <dbReference type="ChEBI" id="CHEBI:30616"/>
    </ligand>
</feature>
<keyword evidence="6 11" id="KW-0547">Nucleotide-binding</keyword>
<evidence type="ECO:0000313" key="13">
    <source>
        <dbReference type="Proteomes" id="UP000325291"/>
    </source>
</evidence>
<feature type="binding site" evidence="11">
    <location>
        <position position="52"/>
    </location>
    <ligand>
        <name>substrate</name>
    </ligand>
</feature>
<dbReference type="GO" id="GO:0005829">
    <property type="term" value="C:cytosol"/>
    <property type="evidence" value="ECO:0007669"/>
    <property type="project" value="TreeGrafter"/>
</dbReference>
<dbReference type="SUPFAM" id="SSF52540">
    <property type="entry name" value="P-loop containing nucleoside triphosphate hydrolases"/>
    <property type="match status" value="1"/>
</dbReference>
<dbReference type="GO" id="GO:0005524">
    <property type="term" value="F:ATP binding"/>
    <property type="evidence" value="ECO:0007669"/>
    <property type="project" value="UniProtKB-UniRule"/>
</dbReference>
<evidence type="ECO:0000313" key="12">
    <source>
        <dbReference type="EMBL" id="KAA0921063.1"/>
    </source>
</evidence>
<dbReference type="InterPro" id="IPR023000">
    <property type="entry name" value="Shikimate_kinase_CS"/>
</dbReference>
<protein>
    <recommendedName>
        <fullName evidence="3 11">Shikimate kinase</fullName>
        <shortName evidence="11">SK</shortName>
        <ecNumber evidence="3 11">2.7.1.71</ecNumber>
    </recommendedName>
</protein>
<comment type="cofactor">
    <cofactor evidence="11">
        <name>Mg(2+)</name>
        <dbReference type="ChEBI" id="CHEBI:18420"/>
    </cofactor>
    <text evidence="11">Binds 1 Mg(2+) ion per subunit.</text>
</comment>
<keyword evidence="11" id="KW-0460">Magnesium</keyword>
<keyword evidence="13" id="KW-1185">Reference proteome</keyword>
<sequence>MKNLAGERRHARQNMGWKVRKTIVMVGMMGAGKTAVGKALAEMLDVPFLDSDAEIERAANMSIAEIFARDGEAFFRDKESQVIGRLLDAEVKGVLSTGGGAFLAEANRRMISQRGISVCLEADLPLLWNRVRHKDSRPLLRTPNPYATLAALYETRAPVYALADLRLRTRAEYSIAEMAQRVLDALRSHPDVLAEVT</sequence>
<dbReference type="AlphaFoldDB" id="A0A5A9ZUR6"/>
<dbReference type="PRINTS" id="PR01100">
    <property type="entry name" value="SHIKIMTKNASE"/>
</dbReference>
<dbReference type="UniPathway" id="UPA00053">
    <property type="reaction ID" value="UER00088"/>
</dbReference>
<comment type="subcellular location">
    <subcellularLocation>
        <location evidence="11">Cytoplasm</location>
    </subcellularLocation>
</comment>
<dbReference type="EC" id="2.7.1.71" evidence="3 11"/>
<evidence type="ECO:0000256" key="9">
    <source>
        <dbReference type="ARBA" id="ARBA00023141"/>
    </source>
</evidence>
<evidence type="ECO:0000256" key="6">
    <source>
        <dbReference type="ARBA" id="ARBA00022741"/>
    </source>
</evidence>
<dbReference type="GO" id="GO:0009073">
    <property type="term" value="P:aromatic amino acid family biosynthetic process"/>
    <property type="evidence" value="ECO:0007669"/>
    <property type="project" value="UniProtKB-KW"/>
</dbReference>
<keyword evidence="9 11" id="KW-0057">Aromatic amino acid biosynthesis</keyword>
<evidence type="ECO:0000256" key="1">
    <source>
        <dbReference type="ARBA" id="ARBA00004842"/>
    </source>
</evidence>
<dbReference type="GO" id="GO:0009423">
    <property type="term" value="P:chorismate biosynthetic process"/>
    <property type="evidence" value="ECO:0007669"/>
    <property type="project" value="UniProtKB-UniRule"/>
</dbReference>
<keyword evidence="5 11" id="KW-0808">Transferase</keyword>
<name>A0A5A9ZUR6_9RHOB</name>
<dbReference type="PROSITE" id="PS01128">
    <property type="entry name" value="SHIKIMATE_KINASE"/>
    <property type="match status" value="1"/>
</dbReference>
<evidence type="ECO:0000256" key="2">
    <source>
        <dbReference type="ARBA" id="ARBA00006997"/>
    </source>
</evidence>
<comment type="pathway">
    <text evidence="1 11">Metabolic intermediate biosynthesis; chorismate biosynthesis; chorismate from D-erythrose 4-phosphate and phosphoenolpyruvate: step 5/7.</text>
</comment>
<comment type="caution">
    <text evidence="12">The sequence shown here is derived from an EMBL/GenBank/DDBJ whole genome shotgun (WGS) entry which is preliminary data.</text>
</comment>
<reference evidence="12 13" key="1">
    <citation type="submission" date="2019-07" db="EMBL/GenBank/DDBJ databases">
        <title>Aquicoccus porphyridii gen. nov., sp. nov., isolated from a small marine red alga, Porphyridium marinum.</title>
        <authorList>
            <person name="Liu L."/>
        </authorList>
    </citation>
    <scope>NUCLEOTIDE SEQUENCE [LARGE SCALE GENOMIC DNA]</scope>
    <source>
        <strain evidence="12 13">L1 8-17</strain>
    </source>
</reference>
<evidence type="ECO:0000256" key="11">
    <source>
        <dbReference type="HAMAP-Rule" id="MF_00109"/>
    </source>
</evidence>
<feature type="binding site" evidence="11">
    <location>
        <position position="99"/>
    </location>
    <ligand>
        <name>substrate</name>
    </ligand>
</feature>
<dbReference type="GO" id="GO:0004765">
    <property type="term" value="F:shikimate kinase activity"/>
    <property type="evidence" value="ECO:0007669"/>
    <property type="project" value="UniProtKB-UniRule"/>
</dbReference>
<keyword evidence="4 11" id="KW-0028">Amino-acid biosynthesis</keyword>
<dbReference type="Gene3D" id="3.40.50.300">
    <property type="entry name" value="P-loop containing nucleotide triphosphate hydrolases"/>
    <property type="match status" value="1"/>
</dbReference>
<keyword evidence="8 11" id="KW-0067">ATP-binding</keyword>
<comment type="similarity">
    <text evidence="2 11">Belongs to the shikimate kinase family.</text>
</comment>
<dbReference type="NCBIfam" id="NF010552">
    <property type="entry name" value="PRK13946.1"/>
    <property type="match status" value="1"/>
</dbReference>
<dbReference type="InterPro" id="IPR027417">
    <property type="entry name" value="P-loop_NTPase"/>
</dbReference>
<evidence type="ECO:0000256" key="4">
    <source>
        <dbReference type="ARBA" id="ARBA00022605"/>
    </source>
</evidence>
<comment type="subunit">
    <text evidence="11">Monomer.</text>
</comment>
<gene>
    <name evidence="11" type="primary">aroK</name>
    <name evidence="12" type="ORF">FLO80_02515</name>
</gene>
<feature type="binding site" evidence="11">
    <location>
        <position position="156"/>
    </location>
    <ligand>
        <name>substrate</name>
    </ligand>
</feature>
<evidence type="ECO:0000256" key="7">
    <source>
        <dbReference type="ARBA" id="ARBA00022777"/>
    </source>
</evidence>
<evidence type="ECO:0000256" key="10">
    <source>
        <dbReference type="ARBA" id="ARBA00048567"/>
    </source>
</evidence>
<evidence type="ECO:0000256" key="5">
    <source>
        <dbReference type="ARBA" id="ARBA00022679"/>
    </source>
</evidence>
<dbReference type="HAMAP" id="MF_00109">
    <property type="entry name" value="Shikimate_kinase"/>
    <property type="match status" value="1"/>
</dbReference>
<keyword evidence="11" id="KW-0479">Metal-binding</keyword>
<organism evidence="12 13">
    <name type="scientific">Aquicoccus porphyridii</name>
    <dbReference type="NCBI Taxonomy" id="1852029"/>
    <lineage>
        <taxon>Bacteria</taxon>
        <taxon>Pseudomonadati</taxon>
        <taxon>Pseudomonadota</taxon>
        <taxon>Alphaproteobacteria</taxon>
        <taxon>Rhodobacterales</taxon>
        <taxon>Paracoccaceae</taxon>
        <taxon>Aquicoccus</taxon>
    </lineage>
</organism>
<dbReference type="Proteomes" id="UP000325291">
    <property type="component" value="Unassembled WGS sequence"/>
</dbReference>
<dbReference type="InterPro" id="IPR000623">
    <property type="entry name" value="Shikimate_kinase/TSH1"/>
</dbReference>
<dbReference type="EMBL" id="VINQ01000001">
    <property type="protein sequence ID" value="KAA0921063.1"/>
    <property type="molecule type" value="Genomic_DNA"/>
</dbReference>
<comment type="function">
    <text evidence="11">Catalyzes the specific phosphorylation of the 3-hydroxyl group of shikimic acid using ATP as a cosubstrate.</text>
</comment>
<comment type="catalytic activity">
    <reaction evidence="10 11">
        <text>shikimate + ATP = 3-phosphoshikimate + ADP + H(+)</text>
        <dbReference type="Rhea" id="RHEA:13121"/>
        <dbReference type="ChEBI" id="CHEBI:15378"/>
        <dbReference type="ChEBI" id="CHEBI:30616"/>
        <dbReference type="ChEBI" id="CHEBI:36208"/>
        <dbReference type="ChEBI" id="CHEBI:145989"/>
        <dbReference type="ChEBI" id="CHEBI:456216"/>
        <dbReference type="EC" id="2.7.1.71"/>
    </reaction>
</comment>